<gene>
    <name evidence="1" type="ORF">T03_16949</name>
</gene>
<dbReference type="Proteomes" id="UP000054653">
    <property type="component" value="Unassembled WGS sequence"/>
</dbReference>
<name>A0A0V1AL69_TRIBR</name>
<keyword evidence="2" id="KW-1185">Reference proteome</keyword>
<sequence>MNRFINTCLLDKIAACLVDGDNYVNPVSSCLVAASSPCGSHEISAVHNSSMLDDCPAHNAAFRSFCVICRT</sequence>
<proteinExistence type="predicted"/>
<organism evidence="1 2">
    <name type="scientific">Trichinella britovi</name>
    <name type="common">Parasitic roundworm</name>
    <dbReference type="NCBI Taxonomy" id="45882"/>
    <lineage>
        <taxon>Eukaryota</taxon>
        <taxon>Metazoa</taxon>
        <taxon>Ecdysozoa</taxon>
        <taxon>Nematoda</taxon>
        <taxon>Enoplea</taxon>
        <taxon>Dorylaimia</taxon>
        <taxon>Trichinellida</taxon>
        <taxon>Trichinellidae</taxon>
        <taxon>Trichinella</taxon>
    </lineage>
</organism>
<protein>
    <submittedName>
        <fullName evidence="1">Uncharacterized protein</fullName>
    </submittedName>
</protein>
<evidence type="ECO:0000313" key="1">
    <source>
        <dbReference type="EMBL" id="KRY25536.1"/>
    </source>
</evidence>
<evidence type="ECO:0000313" key="2">
    <source>
        <dbReference type="Proteomes" id="UP000054653"/>
    </source>
</evidence>
<dbReference type="AlphaFoldDB" id="A0A0V1AL69"/>
<comment type="caution">
    <text evidence="1">The sequence shown here is derived from an EMBL/GenBank/DDBJ whole genome shotgun (WGS) entry which is preliminary data.</text>
</comment>
<accession>A0A0V1AL69</accession>
<reference evidence="1 2" key="1">
    <citation type="submission" date="2015-01" db="EMBL/GenBank/DDBJ databases">
        <title>Evolution of Trichinella species and genotypes.</title>
        <authorList>
            <person name="Korhonen P.K."/>
            <person name="Edoardo P."/>
            <person name="Giuseppe L.R."/>
            <person name="Gasser R.B."/>
        </authorList>
    </citation>
    <scope>NUCLEOTIDE SEQUENCE [LARGE SCALE GENOMIC DNA]</scope>
    <source>
        <strain evidence="1">ISS120</strain>
    </source>
</reference>
<dbReference type="EMBL" id="JYDI01002264">
    <property type="protein sequence ID" value="KRY25536.1"/>
    <property type="molecule type" value="Genomic_DNA"/>
</dbReference>